<dbReference type="InterPro" id="IPR042299">
    <property type="entry name" value="Ufd1-like_Nn"/>
</dbReference>
<evidence type="ECO:0000256" key="1">
    <source>
        <dbReference type="SAM" id="MobiDB-lite"/>
    </source>
</evidence>
<dbReference type="Gene3D" id="3.10.330.10">
    <property type="match status" value="1"/>
</dbReference>
<feature type="compositionally biased region" description="Basic and acidic residues" evidence="1">
    <location>
        <begin position="298"/>
        <end position="310"/>
    </location>
</feature>
<proteinExistence type="predicted"/>
<dbReference type="PROSITE" id="PS50033">
    <property type="entry name" value="UBX"/>
    <property type="match status" value="1"/>
</dbReference>
<accession>A0ABD3PH43</accession>
<sequence>MMDFDLAASRLAKDQQSALARSRAQRAARTASTKAKRDAAAARAQAETRLNAKKFESEKRTRVVGRVLREVGKIERRLGVADVGAKENGSTGAKGSSDSTNHSGSTVELFERYPLATGWRLNPTSIHGEGDKIALPPSILEELTSSNSDLDPWTGQSGRPLAFRIGISNPGYSGFPSSHKMKHLMEKVNADVTMECSETTVSEASNQDMELDDSDDEVESSWREAYLDELSHRYVSYTHGTVVEFTQEDGCVGLPEPIAMALLVPNAYSLVGNTNASAIQTKRTEDPAATKSTEQPSDGDKDMDIEEKTPGHPAYGAFDLPATEVEIIPIKFLSPGKECTFTPTASSIKNGFYALKDVKLVLEQSLIRTRATLSKGDVIRTWRRGVSFDLIVSKLAPADYAADYGVVSCVNTDLNVDIGPPEGIAEEEESGNNDRKPENEQTLNDASGRTLADASIPADFGVTHAVRANQVELLPEPPENETTGVCIVQIRGRGSNNSGRRRFRISTATIKDLFAFASTISIAGDGHFKLVTRFPRKEFMLSSSGEKDCYKPEDTLESAGITDGQVMFMIERT</sequence>
<dbReference type="PANTHER" id="PTHR12555">
    <property type="entry name" value="UBIQUITIN FUSION DEGRADATON PROTEIN 1"/>
    <property type="match status" value="1"/>
</dbReference>
<dbReference type="Proteomes" id="UP001530400">
    <property type="component" value="Unassembled WGS sequence"/>
</dbReference>
<dbReference type="AlphaFoldDB" id="A0ABD3PH43"/>
<feature type="region of interest" description="Disordered" evidence="1">
    <location>
        <begin position="85"/>
        <end position="106"/>
    </location>
</feature>
<feature type="domain" description="UBX" evidence="2">
    <location>
        <begin position="481"/>
        <end position="569"/>
    </location>
</feature>
<dbReference type="Gene3D" id="2.40.40.50">
    <property type="entry name" value="Ubiquitin fusion degradation protein UFD1, N-terminal domain"/>
    <property type="match status" value="1"/>
</dbReference>
<feature type="compositionally biased region" description="Polar residues" evidence="1">
    <location>
        <begin position="88"/>
        <end position="106"/>
    </location>
</feature>
<feature type="region of interest" description="Disordered" evidence="1">
    <location>
        <begin position="279"/>
        <end position="310"/>
    </location>
</feature>
<dbReference type="SUPFAM" id="SSF54236">
    <property type="entry name" value="Ubiquitin-like"/>
    <property type="match status" value="1"/>
</dbReference>
<protein>
    <recommendedName>
        <fullName evidence="2">UBX domain-containing protein</fullName>
    </recommendedName>
</protein>
<dbReference type="Gene3D" id="3.10.20.90">
    <property type="entry name" value="Phosphatidylinositol 3-kinase Catalytic Subunit, Chain A, domain 1"/>
    <property type="match status" value="1"/>
</dbReference>
<feature type="region of interest" description="Disordered" evidence="1">
    <location>
        <begin position="418"/>
        <end position="447"/>
    </location>
</feature>
<keyword evidence="4" id="KW-1185">Reference proteome</keyword>
<name>A0ABD3PH43_9STRA</name>
<dbReference type="CDD" id="cd01767">
    <property type="entry name" value="UBX"/>
    <property type="match status" value="1"/>
</dbReference>
<dbReference type="PANTHER" id="PTHR12555:SF13">
    <property type="entry name" value="UBIQUITIN RECOGNITION FACTOR IN ER-ASSOCIATED DEGRADATION PROTEIN 1"/>
    <property type="match status" value="1"/>
</dbReference>
<feature type="region of interest" description="Disordered" evidence="1">
    <location>
        <begin position="15"/>
        <end position="47"/>
    </location>
</feature>
<dbReference type="InterPro" id="IPR001012">
    <property type="entry name" value="UBX_dom"/>
</dbReference>
<evidence type="ECO:0000259" key="2">
    <source>
        <dbReference type="PROSITE" id="PS50033"/>
    </source>
</evidence>
<evidence type="ECO:0000313" key="3">
    <source>
        <dbReference type="EMBL" id="KAL3787009.1"/>
    </source>
</evidence>
<dbReference type="InterPro" id="IPR004854">
    <property type="entry name" value="Ufd1-like"/>
</dbReference>
<comment type="caution">
    <text evidence="3">The sequence shown here is derived from an EMBL/GenBank/DDBJ whole genome shotgun (WGS) entry which is preliminary data.</text>
</comment>
<gene>
    <name evidence="3" type="ORF">ACHAWO_008122</name>
</gene>
<feature type="compositionally biased region" description="Low complexity" evidence="1">
    <location>
        <begin position="15"/>
        <end position="33"/>
    </location>
</feature>
<dbReference type="InterPro" id="IPR029071">
    <property type="entry name" value="Ubiquitin-like_domsf"/>
</dbReference>
<dbReference type="EMBL" id="JALLPJ020000628">
    <property type="protein sequence ID" value="KAL3787009.1"/>
    <property type="molecule type" value="Genomic_DNA"/>
</dbReference>
<reference evidence="3 4" key="1">
    <citation type="submission" date="2024-10" db="EMBL/GenBank/DDBJ databases">
        <title>Updated reference genomes for cyclostephanoid diatoms.</title>
        <authorList>
            <person name="Roberts W.R."/>
            <person name="Alverson A.J."/>
        </authorList>
    </citation>
    <scope>NUCLEOTIDE SEQUENCE [LARGE SCALE GENOMIC DNA]</scope>
    <source>
        <strain evidence="3 4">AJA010-31</strain>
    </source>
</reference>
<evidence type="ECO:0000313" key="4">
    <source>
        <dbReference type="Proteomes" id="UP001530400"/>
    </source>
</evidence>
<organism evidence="3 4">
    <name type="scientific">Cyclotella atomus</name>
    <dbReference type="NCBI Taxonomy" id="382360"/>
    <lineage>
        <taxon>Eukaryota</taxon>
        <taxon>Sar</taxon>
        <taxon>Stramenopiles</taxon>
        <taxon>Ochrophyta</taxon>
        <taxon>Bacillariophyta</taxon>
        <taxon>Coscinodiscophyceae</taxon>
        <taxon>Thalassiosirophycidae</taxon>
        <taxon>Stephanodiscales</taxon>
        <taxon>Stephanodiscaceae</taxon>
        <taxon>Cyclotella</taxon>
    </lineage>
</organism>